<proteinExistence type="predicted"/>
<keyword evidence="1" id="KW-0560">Oxidoreductase</keyword>
<dbReference type="PANTHER" id="PTHR42949">
    <property type="entry name" value="ANAEROBIC GLYCEROL-3-PHOSPHATE DEHYDROGENASE SUBUNIT B"/>
    <property type="match status" value="1"/>
</dbReference>
<sequence>PDTLLLSVGLIPENELSKEAGVQLSPITKGPVTTETMETPLPGIFSCGNVSTVFDLVDYVAETGMTAGRNAARFATGAWKKERDSVDVMPGENVRVLFPQRYSFEDDLILFIRSAKPVERPVKIDISPLEMQFKRLYTRPNEMIRVKVPKDK</sequence>
<feature type="non-terminal residue" evidence="2">
    <location>
        <position position="1"/>
    </location>
</feature>
<dbReference type="InterPro" id="IPR036188">
    <property type="entry name" value="FAD/NAD-bd_sf"/>
</dbReference>
<name>X1NYZ5_9ZZZZ</name>
<dbReference type="EMBL" id="BARV01041234">
    <property type="protein sequence ID" value="GAI48843.1"/>
    <property type="molecule type" value="Genomic_DNA"/>
</dbReference>
<dbReference type="PANTHER" id="PTHR42949:SF3">
    <property type="entry name" value="ANAEROBIC GLYCEROL-3-PHOSPHATE DEHYDROGENASE SUBUNIT B"/>
    <property type="match status" value="1"/>
</dbReference>
<dbReference type="GO" id="GO:0016491">
    <property type="term" value="F:oxidoreductase activity"/>
    <property type="evidence" value="ECO:0007669"/>
    <property type="project" value="UniProtKB-KW"/>
</dbReference>
<evidence type="ECO:0000256" key="1">
    <source>
        <dbReference type="ARBA" id="ARBA00023002"/>
    </source>
</evidence>
<organism evidence="2">
    <name type="scientific">marine sediment metagenome</name>
    <dbReference type="NCBI Taxonomy" id="412755"/>
    <lineage>
        <taxon>unclassified sequences</taxon>
        <taxon>metagenomes</taxon>
        <taxon>ecological metagenomes</taxon>
    </lineage>
</organism>
<reference evidence="2" key="1">
    <citation type="journal article" date="2014" name="Front. Microbiol.">
        <title>High frequency of phylogenetically diverse reductive dehalogenase-homologous genes in deep subseafloor sedimentary metagenomes.</title>
        <authorList>
            <person name="Kawai M."/>
            <person name="Futagami T."/>
            <person name="Toyoda A."/>
            <person name="Takaki Y."/>
            <person name="Nishi S."/>
            <person name="Hori S."/>
            <person name="Arai W."/>
            <person name="Tsubouchi T."/>
            <person name="Morono Y."/>
            <person name="Uchiyama I."/>
            <person name="Ito T."/>
            <person name="Fujiyama A."/>
            <person name="Inagaki F."/>
            <person name="Takami H."/>
        </authorList>
    </citation>
    <scope>NUCLEOTIDE SEQUENCE</scope>
    <source>
        <strain evidence="2">Expedition CK06-06</strain>
    </source>
</reference>
<dbReference type="Gene3D" id="3.50.50.60">
    <property type="entry name" value="FAD/NAD(P)-binding domain"/>
    <property type="match status" value="1"/>
</dbReference>
<comment type="caution">
    <text evidence="2">The sequence shown here is derived from an EMBL/GenBank/DDBJ whole genome shotgun (WGS) entry which is preliminary data.</text>
</comment>
<gene>
    <name evidence="2" type="ORF">S06H3_62505</name>
</gene>
<evidence type="ECO:0008006" key="3">
    <source>
        <dbReference type="Google" id="ProtNLM"/>
    </source>
</evidence>
<dbReference type="InterPro" id="IPR051691">
    <property type="entry name" value="Metab_Enz_Cyan_OpOx_G3PDH"/>
</dbReference>
<accession>X1NYZ5</accession>
<dbReference type="SUPFAM" id="SSF51905">
    <property type="entry name" value="FAD/NAD(P)-binding domain"/>
    <property type="match status" value="1"/>
</dbReference>
<evidence type="ECO:0000313" key="2">
    <source>
        <dbReference type="EMBL" id="GAI48843.1"/>
    </source>
</evidence>
<feature type="non-terminal residue" evidence="2">
    <location>
        <position position="152"/>
    </location>
</feature>
<protein>
    <recommendedName>
        <fullName evidence="3">FAD/NAD(P)-binding domain-containing protein</fullName>
    </recommendedName>
</protein>
<dbReference type="AlphaFoldDB" id="X1NYZ5"/>